<dbReference type="GO" id="GO:0003723">
    <property type="term" value="F:RNA binding"/>
    <property type="evidence" value="ECO:0007669"/>
    <property type="project" value="UniProtKB-UniRule"/>
</dbReference>
<evidence type="ECO:0000313" key="6">
    <source>
        <dbReference type="EMBL" id="EOO00648.1"/>
    </source>
</evidence>
<comment type="subcellular location">
    <subcellularLocation>
        <location evidence="1">Nucleus</location>
        <location evidence="1">Nucleolus</location>
    </subcellularLocation>
</comment>
<dbReference type="eggNOG" id="KOG4208">
    <property type="taxonomic scope" value="Eukaryota"/>
</dbReference>
<dbReference type="GeneID" id="19324267"/>
<evidence type="ECO:0000259" key="5">
    <source>
        <dbReference type="PROSITE" id="PS50102"/>
    </source>
</evidence>
<dbReference type="Gene3D" id="3.30.70.330">
    <property type="match status" value="1"/>
</dbReference>
<evidence type="ECO:0000256" key="4">
    <source>
        <dbReference type="PROSITE-ProRule" id="PRU00176"/>
    </source>
</evidence>
<dbReference type="PROSITE" id="PS50102">
    <property type="entry name" value="RRM"/>
    <property type="match status" value="1"/>
</dbReference>
<dbReference type="PANTHER" id="PTHR46754">
    <property type="entry name" value="MKI67 FHA DOMAIN-INTERACTING NUCLEOLAR PHOSPHOPROTEIN"/>
    <property type="match status" value="1"/>
</dbReference>
<evidence type="ECO:0000256" key="1">
    <source>
        <dbReference type="ARBA" id="ARBA00004604"/>
    </source>
</evidence>
<accession>R8BMM3</accession>
<organism evidence="6 7">
    <name type="scientific">Phaeoacremonium minimum (strain UCR-PA7)</name>
    <name type="common">Esca disease fungus</name>
    <name type="synonym">Togninia minima</name>
    <dbReference type="NCBI Taxonomy" id="1286976"/>
    <lineage>
        <taxon>Eukaryota</taxon>
        <taxon>Fungi</taxon>
        <taxon>Dikarya</taxon>
        <taxon>Ascomycota</taxon>
        <taxon>Pezizomycotina</taxon>
        <taxon>Sordariomycetes</taxon>
        <taxon>Sordariomycetidae</taxon>
        <taxon>Togniniales</taxon>
        <taxon>Togniniaceae</taxon>
        <taxon>Phaeoacremonium</taxon>
    </lineage>
</organism>
<proteinExistence type="predicted"/>
<evidence type="ECO:0000256" key="3">
    <source>
        <dbReference type="ARBA" id="ARBA00023242"/>
    </source>
</evidence>
<dbReference type="HOGENOM" id="CLU_025741_3_2_1"/>
<dbReference type="EMBL" id="KB933063">
    <property type="protein sequence ID" value="EOO00648.1"/>
    <property type="molecule type" value="Genomic_DNA"/>
</dbReference>
<dbReference type="Pfam" id="PF00076">
    <property type="entry name" value="RRM_1"/>
    <property type="match status" value="1"/>
</dbReference>
<dbReference type="SMART" id="SM00360">
    <property type="entry name" value="RRM"/>
    <property type="match status" value="1"/>
</dbReference>
<evidence type="ECO:0000256" key="2">
    <source>
        <dbReference type="ARBA" id="ARBA00022884"/>
    </source>
</evidence>
<feature type="domain" description="RRM" evidence="5">
    <location>
        <begin position="19"/>
        <end position="97"/>
    </location>
</feature>
<dbReference type="InterPro" id="IPR012677">
    <property type="entry name" value="Nucleotide-bd_a/b_plait_sf"/>
</dbReference>
<dbReference type="KEGG" id="tmn:UCRPA7_3875"/>
<dbReference type="AlphaFoldDB" id="R8BMM3"/>
<name>R8BMM3_PHAM7</name>
<keyword evidence="7" id="KW-1185">Reference proteome</keyword>
<protein>
    <submittedName>
        <fullName evidence="6">Putative ribosomal biogenesis protein gar2 protein</fullName>
    </submittedName>
</protein>
<dbReference type="Proteomes" id="UP000014074">
    <property type="component" value="Unassembled WGS sequence"/>
</dbReference>
<dbReference type="SUPFAM" id="SSF54928">
    <property type="entry name" value="RNA-binding domain, RBD"/>
    <property type="match status" value="1"/>
</dbReference>
<dbReference type="RefSeq" id="XP_007914623.1">
    <property type="nucleotide sequence ID" value="XM_007916432.1"/>
</dbReference>
<dbReference type="GO" id="GO:0005730">
    <property type="term" value="C:nucleolus"/>
    <property type="evidence" value="ECO:0007669"/>
    <property type="project" value="UniProtKB-SubCell"/>
</dbReference>
<keyword evidence="2 4" id="KW-0694">RNA-binding</keyword>
<dbReference type="CDD" id="cd12307">
    <property type="entry name" value="RRM_NIFK_like"/>
    <property type="match status" value="1"/>
</dbReference>
<gene>
    <name evidence="6" type="ORF">UCRPA7_3875</name>
</gene>
<sequence>MGKTKVLKEEAETSQEEPGVVYIGHIPHGFYEQEMRQYFSQFGPINKLRVSRNKKTGAAKHYAFIEFAEASTAETVAKSMDNYMLFGHNLRVKVVPPSQVHERLWEGANRRFKKVAWNKIAGKQLERPASESTWTNRVSKEEKRRQARAKKLEEIGYELEAPKLKAAKATEVPALEASKETAA</sequence>
<keyword evidence="3" id="KW-0539">Nucleus</keyword>
<dbReference type="InterPro" id="IPR035979">
    <property type="entry name" value="RBD_domain_sf"/>
</dbReference>
<reference evidence="7" key="1">
    <citation type="journal article" date="2013" name="Genome Announc.">
        <title>Draft genome sequence of the ascomycete Phaeoacremonium aleophilum strain UCR-PA7, a causal agent of the esca disease complex in grapevines.</title>
        <authorList>
            <person name="Blanco-Ulate B."/>
            <person name="Rolshausen P."/>
            <person name="Cantu D."/>
        </authorList>
    </citation>
    <scope>NUCLEOTIDE SEQUENCE [LARGE SCALE GENOMIC DNA]</scope>
    <source>
        <strain evidence="7">UCR-PA7</strain>
    </source>
</reference>
<dbReference type="InterPro" id="IPR000504">
    <property type="entry name" value="RRM_dom"/>
</dbReference>
<dbReference type="OrthoDB" id="21467at2759"/>
<evidence type="ECO:0000313" key="7">
    <source>
        <dbReference type="Proteomes" id="UP000014074"/>
    </source>
</evidence>